<evidence type="ECO:0000313" key="3">
    <source>
        <dbReference type="EMBL" id="SPL69968.1"/>
    </source>
</evidence>
<dbReference type="GO" id="GO:0016757">
    <property type="term" value="F:glycosyltransferase activity"/>
    <property type="evidence" value="ECO:0007669"/>
    <property type="project" value="UniProtKB-KW"/>
</dbReference>
<name>A0A2U3MX00_9GAMM</name>
<dbReference type="Pfam" id="PF00534">
    <property type="entry name" value="Glycos_transf_1"/>
    <property type="match status" value="1"/>
</dbReference>
<gene>
    <name evidence="3" type="primary">mgtA_1</name>
    <name evidence="3" type="ORF">KPC_1146</name>
</gene>
<feature type="domain" description="Glycosyltransferase subfamily 4-like N-terminal" evidence="2">
    <location>
        <begin position="65"/>
        <end position="231"/>
    </location>
</feature>
<dbReference type="EMBL" id="OOGT01000035">
    <property type="protein sequence ID" value="SPL69968.1"/>
    <property type="molecule type" value="Genomic_DNA"/>
</dbReference>
<keyword evidence="3" id="KW-0328">Glycosyltransferase</keyword>
<dbReference type="CDD" id="cd03814">
    <property type="entry name" value="GT4-like"/>
    <property type="match status" value="1"/>
</dbReference>
<dbReference type="InterPro" id="IPR001296">
    <property type="entry name" value="Glyco_trans_1"/>
</dbReference>
<evidence type="ECO:0000259" key="1">
    <source>
        <dbReference type="Pfam" id="PF00534"/>
    </source>
</evidence>
<evidence type="ECO:0000313" key="4">
    <source>
        <dbReference type="Proteomes" id="UP000245974"/>
    </source>
</evidence>
<accession>A0A2U3MX00</accession>
<dbReference type="Pfam" id="PF13439">
    <property type="entry name" value="Glyco_transf_4"/>
    <property type="match status" value="1"/>
</dbReference>
<organism evidence="3 4">
    <name type="scientific">Acinetobacter stercoris</name>
    <dbReference type="NCBI Taxonomy" id="2126983"/>
    <lineage>
        <taxon>Bacteria</taxon>
        <taxon>Pseudomonadati</taxon>
        <taxon>Pseudomonadota</taxon>
        <taxon>Gammaproteobacteria</taxon>
        <taxon>Moraxellales</taxon>
        <taxon>Moraxellaceae</taxon>
        <taxon>Acinetobacter</taxon>
    </lineage>
</organism>
<evidence type="ECO:0000259" key="2">
    <source>
        <dbReference type="Pfam" id="PF13439"/>
    </source>
</evidence>
<dbReference type="SUPFAM" id="SSF53756">
    <property type="entry name" value="UDP-Glycosyltransferase/glycogen phosphorylase"/>
    <property type="match status" value="1"/>
</dbReference>
<dbReference type="AlphaFoldDB" id="A0A2U3MX00"/>
<dbReference type="Proteomes" id="UP000245974">
    <property type="component" value="Unassembled WGS sequence"/>
</dbReference>
<dbReference type="PANTHER" id="PTHR45947:SF3">
    <property type="entry name" value="SULFOQUINOVOSYL TRANSFERASE SQD2"/>
    <property type="match status" value="1"/>
</dbReference>
<sequence length="433" mass="49034">MGDRMAGSYTESLFYKQIEFPESFQFYFKQKQNNAFAKNNLEDLQDLVRPRLKIAIVTETWPPEINGVALSLLQLCKGLQKLGHKILLVRPEQKHICNEFKPNKECLVNAQSIPKYPTLQFGWPQYLKVSQAFTEFAPDIVHIVTEGPLGLTALQVARSKRIPVSSGFHSPFQDFSRFFDLAFLVKPVQRYLRWFHNNTQLTCVPSQGTYDALRAFGIHCPLVVVGRGVDVYRFSSEHRSEELRKKWGVTEDTTVMLYVGRLSPEKEIDVLIDAYALMKEKQSKKVKFVVVGEGPDLVRLKDKKGADQVIFMGSLSGKALSEAYASADVFVFASQVETFGNVVLEAMASGLPVVAYDYACAKQHVIQNKMGWLCPLGQTAQFMQMLFQLPDNNVLCKMGVEAMQAVQNTGWKHPVHQLEQALYQVVQETFMVT</sequence>
<proteinExistence type="predicted"/>
<dbReference type="PANTHER" id="PTHR45947">
    <property type="entry name" value="SULFOQUINOVOSYL TRANSFERASE SQD2"/>
    <property type="match status" value="1"/>
</dbReference>
<dbReference type="InterPro" id="IPR028098">
    <property type="entry name" value="Glyco_trans_4-like_N"/>
</dbReference>
<dbReference type="InterPro" id="IPR050194">
    <property type="entry name" value="Glycosyltransferase_grp1"/>
</dbReference>
<keyword evidence="4" id="KW-1185">Reference proteome</keyword>
<keyword evidence="3" id="KW-0808">Transferase</keyword>
<dbReference type="Gene3D" id="3.40.50.2000">
    <property type="entry name" value="Glycogen Phosphorylase B"/>
    <property type="match status" value="2"/>
</dbReference>
<dbReference type="EC" id="2.4.1.-" evidence="3"/>
<reference evidence="4" key="1">
    <citation type="submission" date="2018-03" db="EMBL/GenBank/DDBJ databases">
        <authorList>
            <person name="Blom J."/>
        </authorList>
    </citation>
    <scope>NUCLEOTIDE SEQUENCE [LARGE SCALE GENOMIC DNA]</scope>
    <source>
        <strain evidence="4">KPC-SM-21</strain>
    </source>
</reference>
<dbReference type="InParanoid" id="A0A2U3MX00"/>
<protein>
    <submittedName>
        <fullName evidence="3">GDP-mannose-dependent alpha-mannosyltransferase</fullName>
        <ecNumber evidence="3">2.4.1.-</ecNumber>
    </submittedName>
</protein>
<feature type="domain" description="Glycosyl transferase family 1" evidence="1">
    <location>
        <begin position="241"/>
        <end position="382"/>
    </location>
</feature>